<reference evidence="1" key="1">
    <citation type="submission" date="2009-06" db="EMBL/GenBank/DDBJ databases">
        <title>Complete sequence of chromosome 1 of Variovorax paradoxus S110.</title>
        <authorList>
            <consortium name="US DOE Joint Genome Institute"/>
            <person name="Lucas S."/>
            <person name="Copeland A."/>
            <person name="Lapidus A."/>
            <person name="Glavina del Rio T."/>
            <person name="Tice H."/>
            <person name="Bruce D."/>
            <person name="Goodwin L."/>
            <person name="Pitluck S."/>
            <person name="Chertkov O."/>
            <person name="Brettin T."/>
            <person name="Detter J.C."/>
            <person name="Han C."/>
            <person name="Larimer F."/>
            <person name="Land M."/>
            <person name="Hauser L."/>
            <person name="Kyrpides N."/>
            <person name="Ovchinnikova G."/>
            <person name="Orwin P."/>
            <person name="Leadbetter J.R."/>
            <person name="Spain J.C."/>
            <person name="Han J.I."/>
        </authorList>
    </citation>
    <scope>NUCLEOTIDE SEQUENCE</scope>
    <source>
        <strain evidence="1">S110</strain>
    </source>
</reference>
<protein>
    <submittedName>
        <fullName evidence="1">Uncharacterized protein</fullName>
    </submittedName>
</protein>
<gene>
    <name evidence="1" type="ordered locus">Vapar_0606</name>
</gene>
<name>C5CKH1_VARPS</name>
<organism evidence="1">
    <name type="scientific">Variovorax paradoxus (strain S110)</name>
    <dbReference type="NCBI Taxonomy" id="543728"/>
    <lineage>
        <taxon>Bacteria</taxon>
        <taxon>Pseudomonadati</taxon>
        <taxon>Pseudomonadota</taxon>
        <taxon>Betaproteobacteria</taxon>
        <taxon>Burkholderiales</taxon>
        <taxon>Comamonadaceae</taxon>
        <taxon>Variovorax</taxon>
    </lineage>
</organism>
<dbReference type="KEGG" id="vap:Vapar_0606"/>
<dbReference type="AlphaFoldDB" id="C5CKH1"/>
<evidence type="ECO:0000313" key="1">
    <source>
        <dbReference type="EMBL" id="ACS17269.1"/>
    </source>
</evidence>
<dbReference type="EMBL" id="CP001635">
    <property type="protein sequence ID" value="ACS17269.1"/>
    <property type="molecule type" value="Genomic_DNA"/>
</dbReference>
<dbReference type="OrthoDB" id="9983926at2"/>
<dbReference type="STRING" id="543728.Vapar_0606"/>
<sequence>MKPDYQRQKVGEGEKQEFALDEAFLQGVDRAMYMNKQSDPFRLKEAWRATQEESRLASMMDVYGLERRRLRDGRD</sequence>
<accession>C5CKH1</accession>
<dbReference type="HOGENOM" id="CLU_2670056_0_0_4"/>
<proteinExistence type="predicted"/>